<accession>A0A2Z6G9V2</accession>
<keyword evidence="5 10" id="KW-0997">Cell inner membrane</keyword>
<keyword evidence="3 10" id="KW-0813">Transport</keyword>
<dbReference type="RefSeq" id="WP_062625456.1">
    <property type="nucleotide sequence ID" value="NZ_AP018738.1"/>
</dbReference>
<dbReference type="GO" id="GO:0055085">
    <property type="term" value="P:transmembrane transport"/>
    <property type="evidence" value="ECO:0007669"/>
    <property type="project" value="InterPro"/>
</dbReference>
<dbReference type="InterPro" id="IPR037682">
    <property type="entry name" value="TonB_C"/>
</dbReference>
<dbReference type="GO" id="GO:0030288">
    <property type="term" value="C:outer membrane-bounded periplasmic space"/>
    <property type="evidence" value="ECO:0007669"/>
    <property type="project" value="InterPro"/>
</dbReference>
<dbReference type="AlphaFoldDB" id="A0A2Z6G9V2"/>
<dbReference type="GO" id="GO:0031992">
    <property type="term" value="F:energy transducer activity"/>
    <property type="evidence" value="ECO:0007669"/>
    <property type="project" value="InterPro"/>
</dbReference>
<feature type="domain" description="TonB C-terminal" evidence="12">
    <location>
        <begin position="116"/>
        <end position="208"/>
    </location>
</feature>
<keyword evidence="10" id="KW-0735">Signal-anchor</keyword>
<dbReference type="Gene3D" id="3.30.1150.10">
    <property type="match status" value="1"/>
</dbReference>
<evidence type="ECO:0000313" key="13">
    <source>
        <dbReference type="EMBL" id="BBE50129.1"/>
    </source>
</evidence>
<evidence type="ECO:0000256" key="8">
    <source>
        <dbReference type="ARBA" id="ARBA00022989"/>
    </source>
</evidence>
<protein>
    <recommendedName>
        <fullName evidence="10">Protein TonB</fullName>
    </recommendedName>
</protein>
<evidence type="ECO:0000256" key="1">
    <source>
        <dbReference type="ARBA" id="ARBA00004383"/>
    </source>
</evidence>
<reference evidence="13 14" key="1">
    <citation type="submission" date="2018-06" db="EMBL/GenBank/DDBJ databases">
        <title>OYT1 Genome Sequencing.</title>
        <authorList>
            <person name="Kato S."/>
            <person name="Itoh T."/>
            <person name="Ohkuma M."/>
        </authorList>
    </citation>
    <scope>NUCLEOTIDE SEQUENCE [LARGE SCALE GENOMIC DNA]</scope>
    <source>
        <strain evidence="13 14">OYT1</strain>
    </source>
</reference>
<dbReference type="KEGG" id="fam:OYT1_ch0562"/>
<evidence type="ECO:0000256" key="7">
    <source>
        <dbReference type="ARBA" id="ARBA00022927"/>
    </source>
</evidence>
<evidence type="ECO:0000256" key="3">
    <source>
        <dbReference type="ARBA" id="ARBA00022448"/>
    </source>
</evidence>
<dbReference type="GO" id="GO:0098797">
    <property type="term" value="C:plasma membrane protein complex"/>
    <property type="evidence" value="ECO:0007669"/>
    <property type="project" value="TreeGrafter"/>
</dbReference>
<keyword evidence="14" id="KW-1185">Reference proteome</keyword>
<dbReference type="PANTHER" id="PTHR33446:SF2">
    <property type="entry name" value="PROTEIN TONB"/>
    <property type="match status" value="1"/>
</dbReference>
<dbReference type="Pfam" id="PF03544">
    <property type="entry name" value="TonB_C"/>
    <property type="match status" value="1"/>
</dbReference>
<dbReference type="PROSITE" id="PS52015">
    <property type="entry name" value="TONB_CTD"/>
    <property type="match status" value="1"/>
</dbReference>
<keyword evidence="9 10" id="KW-0472">Membrane</keyword>
<evidence type="ECO:0000256" key="5">
    <source>
        <dbReference type="ARBA" id="ARBA00022519"/>
    </source>
</evidence>
<keyword evidence="7 10" id="KW-0653">Protein transport</keyword>
<dbReference type="SUPFAM" id="SSF74653">
    <property type="entry name" value="TolA/TonB C-terminal domain"/>
    <property type="match status" value="1"/>
</dbReference>
<dbReference type="STRING" id="1188319.OYT1_00190"/>
<comment type="function">
    <text evidence="10">Interacts with outer membrane receptor proteins that carry out high-affinity binding and energy dependent uptake into the periplasmic space of specific substrates. It could act to transduce energy from the cytoplasmic membrane to specific energy-requiring processes in the outer membrane, resulting in the release into the periplasm of ligands bound by these outer membrane proteins.</text>
</comment>
<dbReference type="OrthoDB" id="9792439at2"/>
<evidence type="ECO:0000256" key="9">
    <source>
        <dbReference type="ARBA" id="ARBA00023136"/>
    </source>
</evidence>
<dbReference type="GO" id="GO:0015891">
    <property type="term" value="P:siderophore transport"/>
    <property type="evidence" value="ECO:0007669"/>
    <property type="project" value="InterPro"/>
</dbReference>
<feature type="compositionally biased region" description="Pro residues" evidence="11">
    <location>
        <begin position="60"/>
        <end position="77"/>
    </location>
</feature>
<comment type="similarity">
    <text evidence="2 10">Belongs to the TonB family.</text>
</comment>
<dbReference type="InterPro" id="IPR051045">
    <property type="entry name" value="TonB-dependent_transducer"/>
</dbReference>
<evidence type="ECO:0000256" key="2">
    <source>
        <dbReference type="ARBA" id="ARBA00006555"/>
    </source>
</evidence>
<sequence length="208" mass="22591">MFDALRKLTPEQWFGLTLVIVLHGAALFVLWSYRILPTPDAAVTLIVNLINPPALEKPQPEPPRPQPKPRPIEPPKPQQLVAHAPVLADEPVAPPPPPAPIVIEAPPLPPQPVMLSGELSVSCPERSPPSYPAHSMRMNEQGRVVLLVELSTEGRVSNVHVKTTSGYRLLDEAAVSAVKGWRCKPAIRDGVAVITAAIQPFVFVLEGR</sequence>
<dbReference type="EMBL" id="AP018738">
    <property type="protein sequence ID" value="BBE50129.1"/>
    <property type="molecule type" value="Genomic_DNA"/>
</dbReference>
<dbReference type="NCBIfam" id="TIGR01352">
    <property type="entry name" value="tonB_Cterm"/>
    <property type="match status" value="1"/>
</dbReference>
<dbReference type="InterPro" id="IPR006260">
    <property type="entry name" value="TonB/TolA_C"/>
</dbReference>
<keyword evidence="8 10" id="KW-1133">Transmembrane helix</keyword>
<gene>
    <name evidence="13" type="ORF">OYT1_ch0562</name>
</gene>
<organism evidence="13 14">
    <name type="scientific">Ferriphaselus amnicola</name>
    <dbReference type="NCBI Taxonomy" id="1188319"/>
    <lineage>
        <taxon>Bacteria</taxon>
        <taxon>Pseudomonadati</taxon>
        <taxon>Pseudomonadota</taxon>
        <taxon>Betaproteobacteria</taxon>
        <taxon>Nitrosomonadales</taxon>
        <taxon>Gallionellaceae</taxon>
        <taxon>Ferriphaselus</taxon>
    </lineage>
</organism>
<evidence type="ECO:0000256" key="6">
    <source>
        <dbReference type="ARBA" id="ARBA00022692"/>
    </source>
</evidence>
<comment type="subcellular location">
    <subcellularLocation>
        <location evidence="1 10">Cell inner membrane</location>
        <topology evidence="1 10">Single-pass membrane protein</topology>
        <orientation evidence="1 10">Periplasmic side</orientation>
    </subcellularLocation>
</comment>
<dbReference type="Proteomes" id="UP000033070">
    <property type="component" value="Chromosome"/>
</dbReference>
<dbReference type="GO" id="GO:0015031">
    <property type="term" value="P:protein transport"/>
    <property type="evidence" value="ECO:0007669"/>
    <property type="project" value="UniProtKB-UniRule"/>
</dbReference>
<dbReference type="PANTHER" id="PTHR33446">
    <property type="entry name" value="PROTEIN TONB-RELATED"/>
    <property type="match status" value="1"/>
</dbReference>
<evidence type="ECO:0000256" key="4">
    <source>
        <dbReference type="ARBA" id="ARBA00022475"/>
    </source>
</evidence>
<evidence type="ECO:0000313" key="14">
    <source>
        <dbReference type="Proteomes" id="UP000033070"/>
    </source>
</evidence>
<name>A0A2Z6G9V2_9PROT</name>
<keyword evidence="6 10" id="KW-0812">Transmembrane</keyword>
<feature type="transmembrane region" description="Helical" evidence="10">
    <location>
        <begin position="12"/>
        <end position="31"/>
    </location>
</feature>
<dbReference type="InterPro" id="IPR003538">
    <property type="entry name" value="TonB"/>
</dbReference>
<dbReference type="PRINTS" id="PR01374">
    <property type="entry name" value="TONBPROTEIN"/>
</dbReference>
<evidence type="ECO:0000256" key="10">
    <source>
        <dbReference type="RuleBase" id="RU362123"/>
    </source>
</evidence>
<evidence type="ECO:0000256" key="11">
    <source>
        <dbReference type="SAM" id="MobiDB-lite"/>
    </source>
</evidence>
<feature type="region of interest" description="Disordered" evidence="11">
    <location>
        <begin position="53"/>
        <end position="77"/>
    </location>
</feature>
<proteinExistence type="inferred from homology"/>
<keyword evidence="4 10" id="KW-1003">Cell membrane</keyword>
<evidence type="ECO:0000259" key="12">
    <source>
        <dbReference type="PROSITE" id="PS52015"/>
    </source>
</evidence>